<dbReference type="EMBL" id="JAHUTI010014667">
    <property type="protein sequence ID" value="MED6237296.1"/>
    <property type="molecule type" value="Genomic_DNA"/>
</dbReference>
<protein>
    <submittedName>
        <fullName evidence="1">Uncharacterized protein</fullName>
    </submittedName>
</protein>
<evidence type="ECO:0000313" key="1">
    <source>
        <dbReference type="EMBL" id="MED6237296.1"/>
    </source>
</evidence>
<dbReference type="Proteomes" id="UP001345963">
    <property type="component" value="Unassembled WGS sequence"/>
</dbReference>
<evidence type="ECO:0000313" key="2">
    <source>
        <dbReference type="Proteomes" id="UP001345963"/>
    </source>
</evidence>
<proteinExistence type="predicted"/>
<accession>A0ABU7AGH7</accession>
<comment type="caution">
    <text evidence="1">The sequence shown here is derived from an EMBL/GenBank/DDBJ whole genome shotgun (WGS) entry which is preliminary data.</text>
</comment>
<organism evidence="1 2">
    <name type="scientific">Ataeniobius toweri</name>
    <dbReference type="NCBI Taxonomy" id="208326"/>
    <lineage>
        <taxon>Eukaryota</taxon>
        <taxon>Metazoa</taxon>
        <taxon>Chordata</taxon>
        <taxon>Craniata</taxon>
        <taxon>Vertebrata</taxon>
        <taxon>Euteleostomi</taxon>
        <taxon>Actinopterygii</taxon>
        <taxon>Neopterygii</taxon>
        <taxon>Teleostei</taxon>
        <taxon>Neoteleostei</taxon>
        <taxon>Acanthomorphata</taxon>
        <taxon>Ovalentaria</taxon>
        <taxon>Atherinomorphae</taxon>
        <taxon>Cyprinodontiformes</taxon>
        <taxon>Goodeidae</taxon>
        <taxon>Ataeniobius</taxon>
    </lineage>
</organism>
<name>A0ABU7AGH7_9TELE</name>
<keyword evidence="2" id="KW-1185">Reference proteome</keyword>
<gene>
    <name evidence="1" type="ORF">ATANTOWER_022226</name>
</gene>
<sequence length="120" mass="14068">MKNKTEYKDIYAAPGKTKFNFSALLQTRSTQQNVIKGWIWHDMSPLNCGNLSQRDKMKYFNIYRPQSQIGMLKQRNHQDKNSDCYKIAQEEQENLLIQHYSMSLSASHQVSLCYCSCYVS</sequence>
<reference evidence="1 2" key="1">
    <citation type="submission" date="2021-07" db="EMBL/GenBank/DDBJ databases">
        <authorList>
            <person name="Palmer J.M."/>
        </authorList>
    </citation>
    <scope>NUCLEOTIDE SEQUENCE [LARGE SCALE GENOMIC DNA]</scope>
    <source>
        <strain evidence="1 2">AT_MEX2019</strain>
        <tissue evidence="1">Muscle</tissue>
    </source>
</reference>